<dbReference type="STRING" id="1440762.Y882_03840"/>
<dbReference type="Proteomes" id="UP000035481">
    <property type="component" value="Unassembled WGS sequence"/>
</dbReference>
<sequence>MTDTMDWLEAIGQDATLRHASADALNSTLEAADASEALMAAVASGDSAWLSQEFGHRDMFVNQASQTFPEGDEPERKDDDEEDQQGIPKPQSVPSPKG</sequence>
<name>A0A0G9H703_9GAMM</name>
<evidence type="ECO:0000313" key="3">
    <source>
        <dbReference type="Proteomes" id="UP000035481"/>
    </source>
</evidence>
<feature type="region of interest" description="Disordered" evidence="1">
    <location>
        <begin position="65"/>
        <end position="98"/>
    </location>
</feature>
<dbReference type="RefSeq" id="WP_046970549.1">
    <property type="nucleotide sequence ID" value="NZ_JPLA01000009.1"/>
</dbReference>
<protein>
    <submittedName>
        <fullName evidence="2">Uncharacterized protein</fullName>
    </submittedName>
</protein>
<dbReference type="AlphaFoldDB" id="A0A0G9H703"/>
<dbReference type="OrthoDB" id="5959647at2"/>
<comment type="caution">
    <text evidence="2">The sequence shown here is derived from an EMBL/GenBank/DDBJ whole genome shotgun (WGS) entry which is preliminary data.</text>
</comment>
<reference evidence="2 3" key="1">
    <citation type="journal article" date="2015" name="Antonie Van Leeuwenhoek">
        <title>A phylogenomic and molecular marker based taxonomic framework for the order Xanthomonadales: proposal to transfer the families Algiphilaceae and Solimonadaceae to the order Nevskiales ord. nov. and to create a new family within the order Xanthomonadales, the family Rhodanobacteraceae fam. nov., containing the genus Rhodanobacter and its closest relatives.</title>
        <authorList>
            <person name="Naushad S."/>
            <person name="Adeolu M."/>
            <person name="Wong S."/>
            <person name="Sohail M."/>
            <person name="Schellhorn H.E."/>
            <person name="Gupta R.S."/>
        </authorList>
    </citation>
    <scope>NUCLEOTIDE SEQUENCE [LARGE SCALE GENOMIC DNA]</scope>
    <source>
        <strain evidence="2 3">DSM 16301</strain>
    </source>
</reference>
<dbReference type="PATRIC" id="fig|1440762.4.peg.3738"/>
<gene>
    <name evidence="2" type="ORF">Y882_03840</name>
</gene>
<evidence type="ECO:0000313" key="2">
    <source>
        <dbReference type="EMBL" id="KLD65216.1"/>
    </source>
</evidence>
<organism evidence="2 3">
    <name type="scientific">Dyella japonica DSM 16301</name>
    <dbReference type="NCBI Taxonomy" id="1440762"/>
    <lineage>
        <taxon>Bacteria</taxon>
        <taxon>Pseudomonadati</taxon>
        <taxon>Pseudomonadota</taxon>
        <taxon>Gammaproteobacteria</taxon>
        <taxon>Lysobacterales</taxon>
        <taxon>Rhodanobacteraceae</taxon>
        <taxon>Dyella</taxon>
    </lineage>
</organism>
<accession>A0A0G9H703</accession>
<dbReference type="EMBL" id="JPLA01000009">
    <property type="protein sequence ID" value="KLD65216.1"/>
    <property type="molecule type" value="Genomic_DNA"/>
</dbReference>
<evidence type="ECO:0000256" key="1">
    <source>
        <dbReference type="SAM" id="MobiDB-lite"/>
    </source>
</evidence>
<feature type="compositionally biased region" description="Acidic residues" evidence="1">
    <location>
        <begin position="70"/>
        <end position="84"/>
    </location>
</feature>
<proteinExistence type="predicted"/>